<comment type="caution">
    <text evidence="4">The sequence shown here is derived from an EMBL/GenBank/DDBJ whole genome shotgun (WGS) entry which is preliminary data.</text>
</comment>
<dbReference type="SMART" id="SM00448">
    <property type="entry name" value="REC"/>
    <property type="match status" value="1"/>
</dbReference>
<keyword evidence="1" id="KW-0902">Two-component regulatory system</keyword>
<dbReference type="GO" id="GO:0009736">
    <property type="term" value="P:cytokinin-activated signaling pathway"/>
    <property type="evidence" value="ECO:0007669"/>
    <property type="project" value="InterPro"/>
</dbReference>
<dbReference type="Proteomes" id="UP001231189">
    <property type="component" value="Unassembled WGS sequence"/>
</dbReference>
<evidence type="ECO:0000256" key="1">
    <source>
        <dbReference type="ARBA" id="ARBA00023012"/>
    </source>
</evidence>
<organism evidence="4 5">
    <name type="scientific">Lolium multiflorum</name>
    <name type="common">Italian ryegrass</name>
    <name type="synonym">Lolium perenne subsp. multiflorum</name>
    <dbReference type="NCBI Taxonomy" id="4521"/>
    <lineage>
        <taxon>Eukaryota</taxon>
        <taxon>Viridiplantae</taxon>
        <taxon>Streptophyta</taxon>
        <taxon>Embryophyta</taxon>
        <taxon>Tracheophyta</taxon>
        <taxon>Spermatophyta</taxon>
        <taxon>Magnoliopsida</taxon>
        <taxon>Liliopsida</taxon>
        <taxon>Poales</taxon>
        <taxon>Poaceae</taxon>
        <taxon>BOP clade</taxon>
        <taxon>Pooideae</taxon>
        <taxon>Poodae</taxon>
        <taxon>Poeae</taxon>
        <taxon>Poeae Chloroplast Group 2 (Poeae type)</taxon>
        <taxon>Loliodinae</taxon>
        <taxon>Loliinae</taxon>
        <taxon>Lolium</taxon>
    </lineage>
</organism>
<dbReference type="EMBL" id="JAUUTY010000002">
    <property type="protein sequence ID" value="KAK1682376.1"/>
    <property type="molecule type" value="Genomic_DNA"/>
</dbReference>
<evidence type="ECO:0000313" key="4">
    <source>
        <dbReference type="EMBL" id="KAK1682376.1"/>
    </source>
</evidence>
<sequence length="137" mass="14984">MVSGNQRKGKEATLVEDKFPQGMRVLVVDDNPVCLKVLEVLLRSCKYKPTMVMDASTAMKMLKEGGEEKIDLVITNVRMQNMDGFDFLEFINLEMDLPVIASPGGPQMVVMAYGPSDGPVAVEQDGRYPAQEQGAGS</sequence>
<dbReference type="PANTHER" id="PTHR43874:SF183">
    <property type="entry name" value="TWO-COMPONENT RESPONSE REGULATOR"/>
    <property type="match status" value="1"/>
</dbReference>
<dbReference type="Pfam" id="PF00072">
    <property type="entry name" value="Response_reg"/>
    <property type="match status" value="1"/>
</dbReference>
<dbReference type="InterPro" id="IPR001789">
    <property type="entry name" value="Sig_transdc_resp-reg_receiver"/>
</dbReference>
<accession>A0AAD8TIQ8</accession>
<dbReference type="SUPFAM" id="SSF52172">
    <property type="entry name" value="CheY-like"/>
    <property type="match status" value="1"/>
</dbReference>
<dbReference type="PROSITE" id="PS50110">
    <property type="entry name" value="RESPONSE_REGULATORY"/>
    <property type="match status" value="1"/>
</dbReference>
<feature type="domain" description="Response regulatory" evidence="3">
    <location>
        <begin position="24"/>
        <end position="137"/>
    </location>
</feature>
<proteinExistence type="predicted"/>
<evidence type="ECO:0000256" key="2">
    <source>
        <dbReference type="PROSITE-ProRule" id="PRU00169"/>
    </source>
</evidence>
<evidence type="ECO:0000259" key="3">
    <source>
        <dbReference type="PROSITE" id="PS50110"/>
    </source>
</evidence>
<dbReference type="PANTHER" id="PTHR43874">
    <property type="entry name" value="TWO-COMPONENT RESPONSE REGULATOR"/>
    <property type="match status" value="1"/>
</dbReference>
<evidence type="ECO:0000313" key="5">
    <source>
        <dbReference type="Proteomes" id="UP001231189"/>
    </source>
</evidence>
<dbReference type="InterPro" id="IPR045279">
    <property type="entry name" value="ARR-like"/>
</dbReference>
<protein>
    <recommendedName>
        <fullName evidence="3">Response regulatory domain-containing protein</fullName>
    </recommendedName>
</protein>
<comment type="caution">
    <text evidence="2">Lacks conserved residue(s) required for the propagation of feature annotation.</text>
</comment>
<dbReference type="InterPro" id="IPR011006">
    <property type="entry name" value="CheY-like_superfamily"/>
</dbReference>
<dbReference type="AlphaFoldDB" id="A0AAD8TIQ8"/>
<name>A0AAD8TIQ8_LOLMU</name>
<dbReference type="GO" id="GO:0000160">
    <property type="term" value="P:phosphorelay signal transduction system"/>
    <property type="evidence" value="ECO:0007669"/>
    <property type="project" value="UniProtKB-KW"/>
</dbReference>
<gene>
    <name evidence="4" type="ORF">QYE76_043224</name>
</gene>
<reference evidence="4" key="1">
    <citation type="submission" date="2023-07" db="EMBL/GenBank/DDBJ databases">
        <title>A chromosome-level genome assembly of Lolium multiflorum.</title>
        <authorList>
            <person name="Chen Y."/>
            <person name="Copetti D."/>
            <person name="Kolliker R."/>
            <person name="Studer B."/>
        </authorList>
    </citation>
    <scope>NUCLEOTIDE SEQUENCE</scope>
    <source>
        <strain evidence="4">02402/16</strain>
        <tissue evidence="4">Leaf</tissue>
    </source>
</reference>
<keyword evidence="5" id="KW-1185">Reference proteome</keyword>
<dbReference type="Gene3D" id="3.40.50.2300">
    <property type="match status" value="1"/>
</dbReference>